<evidence type="ECO:0000256" key="4">
    <source>
        <dbReference type="ARBA" id="ARBA00022598"/>
    </source>
</evidence>
<comment type="cofactor">
    <cofactor evidence="1">
        <name>biotin</name>
        <dbReference type="ChEBI" id="CHEBI:57586"/>
    </cofactor>
</comment>
<dbReference type="InterPro" id="IPR011053">
    <property type="entry name" value="Single_hybrid_motif"/>
</dbReference>
<dbReference type="SUPFAM" id="SSF56059">
    <property type="entry name" value="Glutathione synthetase ATP-binding domain-like"/>
    <property type="match status" value="1"/>
</dbReference>
<dbReference type="InterPro" id="IPR016185">
    <property type="entry name" value="PreATP-grasp_dom_sf"/>
</dbReference>
<sequence>MKKILIANRGEIALRIIRACRDSGIAAVAVYADADADAPFVRAADEAYALPGNRPAETYLNIPALLEIARRAGADAVHPGYGFLSERAEFAEAVLAAGLIWIGPAPEVIARLGDKVAARAIAREVGAPLVPGTDGPVKDAAEIEAFARTHGLPVAIKAAFGGGGRGLRVARHLDEIAELYDAARREAEAAFGNGACYAERFLDRPRHVEAQVIADQHGHVVVLGTRDCSLQRRNQKLVEEAPAPFLSDDQRDRITTAAAAICRAAGYTGAGTVEFLLGGDGLISFLEVNTRLQVEHPVTEEIYGVDLVAEQFRIAQGLPLSITEAPAPRGHAIEFRINAEDPGRGFLPTPGRITGWRAPSGPGVRVDSGVETGSLVPPNFDSLMGKLIVTGPTREIALARASRALAEFEIEGPASVLPFHRAVVQARDFTDSAHFAVHTRWIETDFAEPLEAALRVAPSEPTLLRGPVEIDGKRHDIGLGPALLARLAAHLGAVAGPLTVAAPTPEAVEDEGAIRAPLAGLLGKWLVAKGEEVAEGQAVAVLEAMKMETPIAAPRAGKLQPLTAAGATVEPGAVLGRIL</sequence>
<evidence type="ECO:0000259" key="11">
    <source>
        <dbReference type="PROSITE" id="PS50975"/>
    </source>
</evidence>
<dbReference type="eggNOG" id="COG4770">
    <property type="taxonomic scope" value="Bacteria"/>
</dbReference>
<dbReference type="Pfam" id="PF00364">
    <property type="entry name" value="Biotin_lipoyl"/>
    <property type="match status" value="1"/>
</dbReference>
<keyword evidence="13" id="KW-0614">Plasmid</keyword>
<accession>S5Y4V9</accession>
<proteinExistence type="predicted"/>
<dbReference type="CDD" id="cd06850">
    <property type="entry name" value="biotinyl_domain"/>
    <property type="match status" value="1"/>
</dbReference>
<dbReference type="SUPFAM" id="SSF51230">
    <property type="entry name" value="Single hybrid motif"/>
    <property type="match status" value="1"/>
</dbReference>
<dbReference type="Pfam" id="PF02786">
    <property type="entry name" value="CPSase_L_D2"/>
    <property type="match status" value="1"/>
</dbReference>
<keyword evidence="14" id="KW-1185">Reference proteome</keyword>
<name>S5Y4V9_PARAH</name>
<dbReference type="InterPro" id="IPR011764">
    <property type="entry name" value="Biotin_carboxylation_dom"/>
</dbReference>
<dbReference type="InterPro" id="IPR011054">
    <property type="entry name" value="Rudment_hybrid_motif"/>
</dbReference>
<feature type="domain" description="Lipoyl-binding" evidence="10">
    <location>
        <begin position="505"/>
        <end position="579"/>
    </location>
</feature>
<dbReference type="PANTHER" id="PTHR48095:SF2">
    <property type="entry name" value="BIOTIN CARBOXYLASE, CHLOROPLASTIC"/>
    <property type="match status" value="1"/>
</dbReference>
<protein>
    <recommendedName>
        <fullName evidence="3">biotin carboxylase</fullName>
        <ecNumber evidence="3">6.3.4.14</ecNumber>
    </recommendedName>
</protein>
<dbReference type="Proteomes" id="UP000015480">
    <property type="component" value="Plasmid pAMI4"/>
</dbReference>
<dbReference type="Gene3D" id="3.40.50.20">
    <property type="match status" value="1"/>
</dbReference>
<dbReference type="KEGG" id="pami:JCM7686_pAMI4p084"/>
<evidence type="ECO:0000256" key="9">
    <source>
        <dbReference type="PROSITE-ProRule" id="PRU00409"/>
    </source>
</evidence>
<dbReference type="PANTHER" id="PTHR48095">
    <property type="entry name" value="PYRUVATE CARBOXYLASE SUBUNIT A"/>
    <property type="match status" value="1"/>
</dbReference>
<dbReference type="InterPro" id="IPR051602">
    <property type="entry name" value="ACC_Biotin_Carboxylase"/>
</dbReference>
<dbReference type="SUPFAM" id="SSF52440">
    <property type="entry name" value="PreATP-grasp domain"/>
    <property type="match status" value="1"/>
</dbReference>
<dbReference type="FunFam" id="3.30.1490.20:FF:000018">
    <property type="entry name" value="Biotin carboxylase"/>
    <property type="match status" value="1"/>
</dbReference>
<geneLocation type="plasmid" evidence="13 14">
    <name>pAMI4</name>
</geneLocation>
<dbReference type="GO" id="GO:0005524">
    <property type="term" value="F:ATP binding"/>
    <property type="evidence" value="ECO:0007669"/>
    <property type="project" value="UniProtKB-UniRule"/>
</dbReference>
<dbReference type="PROSITE" id="PS50975">
    <property type="entry name" value="ATP_GRASP"/>
    <property type="match status" value="1"/>
</dbReference>
<keyword evidence="6 9" id="KW-0067">ATP-binding</keyword>
<comment type="function">
    <text evidence="2">This protein is a component of the acetyl coenzyme A carboxylase complex; first, biotin carboxylase catalyzes the carboxylation of the carrier protein and then the transcarboxylase transfers the carboxyl group to form malonyl-CoA.</text>
</comment>
<evidence type="ECO:0000256" key="2">
    <source>
        <dbReference type="ARBA" id="ARBA00003761"/>
    </source>
</evidence>
<evidence type="ECO:0000256" key="1">
    <source>
        <dbReference type="ARBA" id="ARBA00001953"/>
    </source>
</evidence>
<dbReference type="EC" id="6.3.4.14" evidence="3"/>
<keyword evidence="4 13" id="KW-0436">Ligase</keyword>
<reference evidence="13 14" key="1">
    <citation type="journal article" date="2014" name="BMC Genomics">
        <title>Architecture and functions of a multipartite genome of the methylotrophic bacterium Paracoccus aminophilus JCM 7686, containing primary and secondary chromids.</title>
        <authorList>
            <person name="Dziewit L."/>
            <person name="Czarnecki J."/>
            <person name="Wibberg D."/>
            <person name="Radlinska M."/>
            <person name="Mrozek P."/>
            <person name="Szymczak M."/>
            <person name="Schluter A."/>
            <person name="Puhler A."/>
            <person name="Bartosik D."/>
        </authorList>
    </citation>
    <scope>NUCLEOTIDE SEQUENCE [LARGE SCALE GENOMIC DNA]</scope>
    <source>
        <strain evidence="13">JCM 7686</strain>
        <plasmid evidence="14">Plasmid pAMI4</plasmid>
    </source>
</reference>
<dbReference type="SMART" id="SM00878">
    <property type="entry name" value="Biotin_carb_C"/>
    <property type="match status" value="1"/>
</dbReference>
<evidence type="ECO:0000313" key="13">
    <source>
        <dbReference type="EMBL" id="AGT10775.1"/>
    </source>
</evidence>
<dbReference type="InterPro" id="IPR013815">
    <property type="entry name" value="ATP_grasp_subdomain_1"/>
</dbReference>
<dbReference type="InterPro" id="IPR005481">
    <property type="entry name" value="BC-like_N"/>
</dbReference>
<keyword evidence="7" id="KW-0092">Biotin</keyword>
<dbReference type="PROSITE" id="PS00188">
    <property type="entry name" value="BIOTIN"/>
    <property type="match status" value="1"/>
</dbReference>
<dbReference type="RefSeq" id="WP_020952260.1">
    <property type="nucleotide sequence ID" value="NC_022049.1"/>
</dbReference>
<feature type="domain" description="ATP-grasp" evidence="11">
    <location>
        <begin position="119"/>
        <end position="316"/>
    </location>
</feature>
<evidence type="ECO:0000256" key="8">
    <source>
        <dbReference type="ARBA" id="ARBA00048600"/>
    </source>
</evidence>
<dbReference type="InterPro" id="IPR001882">
    <property type="entry name" value="Biotin_BS"/>
</dbReference>
<dbReference type="HOGENOM" id="CLU_000395_3_1_5"/>
<comment type="catalytic activity">
    <reaction evidence="8">
        <text>N(6)-biotinyl-L-lysyl-[protein] + hydrogencarbonate + ATP = N(6)-carboxybiotinyl-L-lysyl-[protein] + ADP + phosphate + H(+)</text>
        <dbReference type="Rhea" id="RHEA:13501"/>
        <dbReference type="Rhea" id="RHEA-COMP:10505"/>
        <dbReference type="Rhea" id="RHEA-COMP:10506"/>
        <dbReference type="ChEBI" id="CHEBI:15378"/>
        <dbReference type="ChEBI" id="CHEBI:17544"/>
        <dbReference type="ChEBI" id="CHEBI:30616"/>
        <dbReference type="ChEBI" id="CHEBI:43474"/>
        <dbReference type="ChEBI" id="CHEBI:83144"/>
        <dbReference type="ChEBI" id="CHEBI:83145"/>
        <dbReference type="ChEBI" id="CHEBI:456216"/>
        <dbReference type="EC" id="6.3.4.14"/>
    </reaction>
</comment>
<dbReference type="PROSITE" id="PS50979">
    <property type="entry name" value="BC"/>
    <property type="match status" value="1"/>
</dbReference>
<dbReference type="Pfam" id="PF00289">
    <property type="entry name" value="Biotin_carb_N"/>
    <property type="match status" value="1"/>
</dbReference>
<dbReference type="FunFam" id="3.40.50.20:FF:000010">
    <property type="entry name" value="Propionyl-CoA carboxylase subunit alpha"/>
    <property type="match status" value="1"/>
</dbReference>
<evidence type="ECO:0000259" key="12">
    <source>
        <dbReference type="PROSITE" id="PS50979"/>
    </source>
</evidence>
<dbReference type="PROSITE" id="PS00867">
    <property type="entry name" value="CPSASE_2"/>
    <property type="match status" value="1"/>
</dbReference>
<evidence type="ECO:0000256" key="6">
    <source>
        <dbReference type="ARBA" id="ARBA00022840"/>
    </source>
</evidence>
<dbReference type="GO" id="GO:0004075">
    <property type="term" value="F:biotin carboxylase activity"/>
    <property type="evidence" value="ECO:0007669"/>
    <property type="project" value="UniProtKB-EC"/>
</dbReference>
<dbReference type="PROSITE" id="PS50968">
    <property type="entry name" value="BIOTINYL_LIPOYL"/>
    <property type="match status" value="1"/>
</dbReference>
<dbReference type="OrthoDB" id="9763189at2"/>
<dbReference type="Gene3D" id="3.30.470.20">
    <property type="entry name" value="ATP-grasp fold, B domain"/>
    <property type="match status" value="1"/>
</dbReference>
<dbReference type="InterPro" id="IPR000089">
    <property type="entry name" value="Biotin_lipoyl"/>
</dbReference>
<dbReference type="GO" id="GO:0046872">
    <property type="term" value="F:metal ion binding"/>
    <property type="evidence" value="ECO:0007669"/>
    <property type="project" value="InterPro"/>
</dbReference>
<dbReference type="InterPro" id="IPR011761">
    <property type="entry name" value="ATP-grasp"/>
</dbReference>
<dbReference type="Pfam" id="PF02785">
    <property type="entry name" value="Biotin_carb_C"/>
    <property type="match status" value="1"/>
</dbReference>
<evidence type="ECO:0000313" key="14">
    <source>
        <dbReference type="Proteomes" id="UP000015480"/>
    </source>
</evidence>
<dbReference type="EMBL" id="CP006652">
    <property type="protein sequence ID" value="AGT10775.1"/>
    <property type="molecule type" value="Genomic_DNA"/>
</dbReference>
<evidence type="ECO:0000256" key="3">
    <source>
        <dbReference type="ARBA" id="ARBA00013263"/>
    </source>
</evidence>
<evidence type="ECO:0000256" key="5">
    <source>
        <dbReference type="ARBA" id="ARBA00022741"/>
    </source>
</evidence>
<dbReference type="InterPro" id="IPR005482">
    <property type="entry name" value="Biotin_COase_C"/>
</dbReference>
<organism evidence="13 14">
    <name type="scientific">Paracoccus aminophilus JCM 7686</name>
    <dbReference type="NCBI Taxonomy" id="1367847"/>
    <lineage>
        <taxon>Bacteria</taxon>
        <taxon>Pseudomonadati</taxon>
        <taxon>Pseudomonadota</taxon>
        <taxon>Alphaproteobacteria</taxon>
        <taxon>Rhodobacterales</taxon>
        <taxon>Paracoccaceae</taxon>
        <taxon>Paracoccus</taxon>
    </lineage>
</organism>
<dbReference type="Gene3D" id="3.30.1490.20">
    <property type="entry name" value="ATP-grasp fold, A domain"/>
    <property type="match status" value="1"/>
</dbReference>
<dbReference type="AlphaFoldDB" id="S5Y4V9"/>
<dbReference type="PATRIC" id="fig|1367847.3.peg.3712"/>
<feature type="domain" description="Biotin carboxylation" evidence="12">
    <location>
        <begin position="1"/>
        <end position="444"/>
    </location>
</feature>
<evidence type="ECO:0000259" key="10">
    <source>
        <dbReference type="PROSITE" id="PS50968"/>
    </source>
</evidence>
<dbReference type="Gene3D" id="2.40.50.100">
    <property type="match status" value="1"/>
</dbReference>
<gene>
    <name evidence="13" type="ORF">JCM7686_pAMI4p084</name>
</gene>
<keyword evidence="5 9" id="KW-0547">Nucleotide-binding</keyword>
<dbReference type="InterPro" id="IPR005479">
    <property type="entry name" value="CPAse_ATP-bd"/>
</dbReference>
<dbReference type="SUPFAM" id="SSF51246">
    <property type="entry name" value="Rudiment single hybrid motif"/>
    <property type="match status" value="1"/>
</dbReference>
<evidence type="ECO:0000256" key="7">
    <source>
        <dbReference type="ARBA" id="ARBA00023267"/>
    </source>
</evidence>